<dbReference type="SUPFAM" id="SSF53850">
    <property type="entry name" value="Periplasmic binding protein-like II"/>
    <property type="match status" value="1"/>
</dbReference>
<keyword evidence="7" id="KW-1185">Reference proteome</keyword>
<dbReference type="RefSeq" id="WP_152209992.1">
    <property type="nucleotide sequence ID" value="NZ_WBVS01000007.1"/>
</dbReference>
<sequence length="311" mass="34523">MYDKRLDAIIAAAETGSFAQAGRILHISTPALAKQVNTFEKEYGLTLFIRSRSGVTLTPAGRTFVDEARPIMRQCRNLIYRTQQSSSERDVPVRLGISLLRPGRGILDLWQRDASKHPGIRLELVSMPDDTQSINDIITHLGEDIDMVSTAFDETYWSAVCNTLTLGFEPSWIAIPRSHALAKRTHVSLDDLEGTRIRILKQHHGGNDTAYDLLASHPAIELIDIDHYDLDTFNDCADHGDLLMSKPIWSDVHPQFATIPVDWPQPVGMSYGLLYARSPSPALAAFITRIQELTAATQPQPDCRATPPTAA</sequence>
<dbReference type="GO" id="GO:0032993">
    <property type="term" value="C:protein-DNA complex"/>
    <property type="evidence" value="ECO:0007669"/>
    <property type="project" value="TreeGrafter"/>
</dbReference>
<evidence type="ECO:0000256" key="3">
    <source>
        <dbReference type="ARBA" id="ARBA00023125"/>
    </source>
</evidence>
<dbReference type="Pfam" id="PF03466">
    <property type="entry name" value="LysR_substrate"/>
    <property type="match status" value="1"/>
</dbReference>
<protein>
    <submittedName>
        <fullName evidence="6">LysR family transcriptional regulator</fullName>
    </submittedName>
</protein>
<dbReference type="PANTHER" id="PTHR30346">
    <property type="entry name" value="TRANSCRIPTIONAL DUAL REGULATOR HCAR-RELATED"/>
    <property type="match status" value="1"/>
</dbReference>
<comment type="caution">
    <text evidence="6">The sequence shown here is derived from an EMBL/GenBank/DDBJ whole genome shotgun (WGS) entry which is preliminary data.</text>
</comment>
<keyword evidence="4" id="KW-0804">Transcription</keyword>
<dbReference type="GO" id="GO:0003700">
    <property type="term" value="F:DNA-binding transcription factor activity"/>
    <property type="evidence" value="ECO:0007669"/>
    <property type="project" value="InterPro"/>
</dbReference>
<keyword evidence="2" id="KW-0805">Transcription regulation</keyword>
<proteinExistence type="inferred from homology"/>
<accession>A0A6I1GES8</accession>
<dbReference type="Gene3D" id="3.40.190.290">
    <property type="match status" value="1"/>
</dbReference>
<evidence type="ECO:0000256" key="1">
    <source>
        <dbReference type="ARBA" id="ARBA00009437"/>
    </source>
</evidence>
<evidence type="ECO:0000259" key="5">
    <source>
        <dbReference type="PROSITE" id="PS50931"/>
    </source>
</evidence>
<evidence type="ECO:0000313" key="6">
    <source>
        <dbReference type="EMBL" id="KAB7787559.1"/>
    </source>
</evidence>
<dbReference type="GO" id="GO:0003677">
    <property type="term" value="F:DNA binding"/>
    <property type="evidence" value="ECO:0007669"/>
    <property type="project" value="UniProtKB-KW"/>
</dbReference>
<gene>
    <name evidence="6" type="ORF">F7D08_1402</name>
</gene>
<organism evidence="6 7">
    <name type="scientific">Bifidobacterium cebidarum</name>
    <dbReference type="NCBI Taxonomy" id="2650773"/>
    <lineage>
        <taxon>Bacteria</taxon>
        <taxon>Bacillati</taxon>
        <taxon>Actinomycetota</taxon>
        <taxon>Actinomycetes</taxon>
        <taxon>Bifidobacteriales</taxon>
        <taxon>Bifidobacteriaceae</taxon>
        <taxon>Bifidobacterium</taxon>
    </lineage>
</organism>
<dbReference type="PROSITE" id="PS50931">
    <property type="entry name" value="HTH_LYSR"/>
    <property type="match status" value="1"/>
</dbReference>
<evidence type="ECO:0000256" key="4">
    <source>
        <dbReference type="ARBA" id="ARBA00023163"/>
    </source>
</evidence>
<keyword evidence="3" id="KW-0238">DNA-binding</keyword>
<name>A0A6I1GES8_9BIFI</name>
<dbReference type="AlphaFoldDB" id="A0A6I1GES8"/>
<dbReference type="Pfam" id="PF00126">
    <property type="entry name" value="HTH_1"/>
    <property type="match status" value="1"/>
</dbReference>
<dbReference type="InterPro" id="IPR036388">
    <property type="entry name" value="WH-like_DNA-bd_sf"/>
</dbReference>
<comment type="similarity">
    <text evidence="1">Belongs to the LysR transcriptional regulatory family.</text>
</comment>
<evidence type="ECO:0000313" key="7">
    <source>
        <dbReference type="Proteomes" id="UP000468413"/>
    </source>
</evidence>
<dbReference type="InterPro" id="IPR036390">
    <property type="entry name" value="WH_DNA-bd_sf"/>
</dbReference>
<feature type="domain" description="HTH lysR-type" evidence="5">
    <location>
        <begin position="1"/>
        <end position="58"/>
    </location>
</feature>
<dbReference type="InterPro" id="IPR000847">
    <property type="entry name" value="LysR_HTH_N"/>
</dbReference>
<dbReference type="PANTHER" id="PTHR30346:SF0">
    <property type="entry name" value="HCA OPERON TRANSCRIPTIONAL ACTIVATOR HCAR"/>
    <property type="match status" value="1"/>
</dbReference>
<dbReference type="InterPro" id="IPR005119">
    <property type="entry name" value="LysR_subst-bd"/>
</dbReference>
<dbReference type="Gene3D" id="1.10.10.10">
    <property type="entry name" value="Winged helix-like DNA-binding domain superfamily/Winged helix DNA-binding domain"/>
    <property type="match status" value="1"/>
</dbReference>
<dbReference type="SUPFAM" id="SSF46785">
    <property type="entry name" value="Winged helix' DNA-binding domain"/>
    <property type="match status" value="1"/>
</dbReference>
<reference evidence="6 7" key="1">
    <citation type="submission" date="2019-09" db="EMBL/GenBank/DDBJ databases">
        <title>Characterization of the phylogenetic diversity of two novel species belonging to the genus Bifidobacterium: Bifidobacterium cebidarum sp. nov. and Bifidobacterium leontopitheci sp. nov.</title>
        <authorList>
            <person name="Lugli G.A."/>
            <person name="Duranti S."/>
            <person name="Milani C."/>
            <person name="Turroni F."/>
            <person name="Ventura M."/>
        </authorList>
    </citation>
    <scope>NUCLEOTIDE SEQUENCE [LARGE SCALE GENOMIC DNA]</scope>
    <source>
        <strain evidence="6 7">LMG 31469</strain>
    </source>
</reference>
<evidence type="ECO:0000256" key="2">
    <source>
        <dbReference type="ARBA" id="ARBA00023015"/>
    </source>
</evidence>
<dbReference type="EMBL" id="WBVS01000007">
    <property type="protein sequence ID" value="KAB7787559.1"/>
    <property type="molecule type" value="Genomic_DNA"/>
</dbReference>
<dbReference type="Proteomes" id="UP000468413">
    <property type="component" value="Unassembled WGS sequence"/>
</dbReference>